<dbReference type="Gene3D" id="3.40.50.12780">
    <property type="entry name" value="N-terminal domain of ligase-like"/>
    <property type="match status" value="1"/>
</dbReference>
<feature type="domain" description="AMP-dependent synthetase/ligase" evidence="1">
    <location>
        <begin position="2"/>
        <end position="94"/>
    </location>
</feature>
<accession>X1NEF6</accession>
<dbReference type="PANTHER" id="PTHR43767:SF1">
    <property type="entry name" value="NONRIBOSOMAL PEPTIDE SYNTHASE PES1 (EUROFUNG)-RELATED"/>
    <property type="match status" value="1"/>
</dbReference>
<feature type="non-terminal residue" evidence="2">
    <location>
        <position position="129"/>
    </location>
</feature>
<dbReference type="EMBL" id="BARV01013689">
    <property type="protein sequence ID" value="GAI25195.1"/>
    <property type="molecule type" value="Genomic_DNA"/>
</dbReference>
<protein>
    <recommendedName>
        <fullName evidence="1">AMP-dependent synthetase/ligase domain-containing protein</fullName>
    </recommendedName>
</protein>
<dbReference type="Pfam" id="PF00501">
    <property type="entry name" value="AMP-binding"/>
    <property type="match status" value="1"/>
</dbReference>
<dbReference type="SUPFAM" id="SSF56801">
    <property type="entry name" value="Acetyl-CoA synthetase-like"/>
    <property type="match status" value="1"/>
</dbReference>
<proteinExistence type="predicted"/>
<gene>
    <name evidence="2" type="ORF">S06H3_24531</name>
</gene>
<name>X1NEF6_9ZZZZ</name>
<dbReference type="InterPro" id="IPR042099">
    <property type="entry name" value="ANL_N_sf"/>
</dbReference>
<evidence type="ECO:0000313" key="2">
    <source>
        <dbReference type="EMBL" id="GAI25195.1"/>
    </source>
</evidence>
<evidence type="ECO:0000259" key="1">
    <source>
        <dbReference type="Pfam" id="PF00501"/>
    </source>
</evidence>
<comment type="caution">
    <text evidence="2">The sequence shown here is derived from an EMBL/GenBank/DDBJ whole genome shotgun (WGS) entry which is preliminary data.</text>
</comment>
<dbReference type="InterPro" id="IPR050237">
    <property type="entry name" value="ATP-dep_AMP-bd_enzyme"/>
</dbReference>
<dbReference type="PANTHER" id="PTHR43767">
    <property type="entry name" value="LONG-CHAIN-FATTY-ACID--COA LIGASE"/>
    <property type="match status" value="1"/>
</dbReference>
<dbReference type="AlphaFoldDB" id="X1NEF6"/>
<organism evidence="2">
    <name type="scientific">marine sediment metagenome</name>
    <dbReference type="NCBI Taxonomy" id="412755"/>
    <lineage>
        <taxon>unclassified sequences</taxon>
        <taxon>metagenomes</taxon>
        <taxon>ecological metagenomes</taxon>
    </lineage>
</organism>
<reference evidence="2" key="1">
    <citation type="journal article" date="2014" name="Front. Microbiol.">
        <title>High frequency of phylogenetically diverse reductive dehalogenase-homologous genes in deep subseafloor sedimentary metagenomes.</title>
        <authorList>
            <person name="Kawai M."/>
            <person name="Futagami T."/>
            <person name="Toyoda A."/>
            <person name="Takaki Y."/>
            <person name="Nishi S."/>
            <person name="Hori S."/>
            <person name="Arai W."/>
            <person name="Tsubouchi T."/>
            <person name="Morono Y."/>
            <person name="Uchiyama I."/>
            <person name="Ito T."/>
            <person name="Fujiyama A."/>
            <person name="Inagaki F."/>
            <person name="Takami H."/>
        </authorList>
    </citation>
    <scope>NUCLEOTIDE SEQUENCE</scope>
    <source>
        <strain evidence="2">Expedition CK06-06</strain>
    </source>
</reference>
<sequence length="129" mass="14453">DRRLSYTELDEASNKVANALIKMGVEKGDRVVMLLPNSPDFVTIYFGVVKCGGIAVPLDTRYKVDELASLCDNCRPKVLVTESAFLEPLIPALPRFNYIEHVIDLGARYEGQFLSYREIMATSSAHRVE</sequence>
<dbReference type="InterPro" id="IPR000873">
    <property type="entry name" value="AMP-dep_synth/lig_dom"/>
</dbReference>
<feature type="non-terminal residue" evidence="2">
    <location>
        <position position="1"/>
    </location>
</feature>